<sequence length="64" mass="7135">MAQGPAYLSQSAPPFQGESITLDLAWSHSLTQQDLTVCPTKSCFWFSDTSLYSQWAHQYGLGLH</sequence>
<proteinExistence type="predicted"/>
<dbReference type="AlphaFoldDB" id="A0A4Z2GXW6"/>
<protein>
    <submittedName>
        <fullName evidence="1">Uncharacterized protein</fullName>
    </submittedName>
</protein>
<accession>A0A4Z2GXW6</accession>
<evidence type="ECO:0000313" key="1">
    <source>
        <dbReference type="EMBL" id="TNN58356.1"/>
    </source>
</evidence>
<dbReference type="EMBL" id="SRLO01000381">
    <property type="protein sequence ID" value="TNN58356.1"/>
    <property type="molecule type" value="Genomic_DNA"/>
</dbReference>
<keyword evidence="2" id="KW-1185">Reference proteome</keyword>
<gene>
    <name evidence="1" type="ORF">EYF80_031419</name>
</gene>
<comment type="caution">
    <text evidence="1">The sequence shown here is derived from an EMBL/GenBank/DDBJ whole genome shotgun (WGS) entry which is preliminary data.</text>
</comment>
<reference evidence="1 2" key="1">
    <citation type="submission" date="2019-03" db="EMBL/GenBank/DDBJ databases">
        <title>First draft genome of Liparis tanakae, snailfish: a comprehensive survey of snailfish specific genes.</title>
        <authorList>
            <person name="Kim W."/>
            <person name="Song I."/>
            <person name="Jeong J.-H."/>
            <person name="Kim D."/>
            <person name="Kim S."/>
            <person name="Ryu S."/>
            <person name="Song J.Y."/>
            <person name="Lee S.K."/>
        </authorList>
    </citation>
    <scope>NUCLEOTIDE SEQUENCE [LARGE SCALE GENOMIC DNA]</scope>
    <source>
        <tissue evidence="1">Muscle</tissue>
    </source>
</reference>
<evidence type="ECO:0000313" key="2">
    <source>
        <dbReference type="Proteomes" id="UP000314294"/>
    </source>
</evidence>
<name>A0A4Z2GXW6_9TELE</name>
<dbReference type="Proteomes" id="UP000314294">
    <property type="component" value="Unassembled WGS sequence"/>
</dbReference>
<organism evidence="1 2">
    <name type="scientific">Liparis tanakae</name>
    <name type="common">Tanaka's snailfish</name>
    <dbReference type="NCBI Taxonomy" id="230148"/>
    <lineage>
        <taxon>Eukaryota</taxon>
        <taxon>Metazoa</taxon>
        <taxon>Chordata</taxon>
        <taxon>Craniata</taxon>
        <taxon>Vertebrata</taxon>
        <taxon>Euteleostomi</taxon>
        <taxon>Actinopterygii</taxon>
        <taxon>Neopterygii</taxon>
        <taxon>Teleostei</taxon>
        <taxon>Neoteleostei</taxon>
        <taxon>Acanthomorphata</taxon>
        <taxon>Eupercaria</taxon>
        <taxon>Perciformes</taxon>
        <taxon>Cottioidei</taxon>
        <taxon>Cottales</taxon>
        <taxon>Liparidae</taxon>
        <taxon>Liparis</taxon>
    </lineage>
</organism>